<feature type="transmembrane region" description="Helical" evidence="1">
    <location>
        <begin position="96"/>
        <end position="115"/>
    </location>
</feature>
<feature type="transmembrane region" description="Helical" evidence="1">
    <location>
        <begin position="135"/>
        <end position="154"/>
    </location>
</feature>
<organism evidence="2 3">
    <name type="scientific">Paenibacillus mangrovi</name>
    <dbReference type="NCBI Taxonomy" id="2931978"/>
    <lineage>
        <taxon>Bacteria</taxon>
        <taxon>Bacillati</taxon>
        <taxon>Bacillota</taxon>
        <taxon>Bacilli</taxon>
        <taxon>Bacillales</taxon>
        <taxon>Paenibacillaceae</taxon>
        <taxon>Paenibacillus</taxon>
    </lineage>
</organism>
<keyword evidence="1" id="KW-1133">Transmembrane helix</keyword>
<proteinExistence type="predicted"/>
<evidence type="ECO:0000313" key="2">
    <source>
        <dbReference type="EMBL" id="MCJ8011816.1"/>
    </source>
</evidence>
<dbReference type="AlphaFoldDB" id="A0A9X1WNM1"/>
<dbReference type="RefSeq" id="WP_244723772.1">
    <property type="nucleotide sequence ID" value="NZ_JALIRP010000003.1"/>
</dbReference>
<comment type="caution">
    <text evidence="2">The sequence shown here is derived from an EMBL/GenBank/DDBJ whole genome shotgun (WGS) entry which is preliminary data.</text>
</comment>
<protein>
    <submittedName>
        <fullName evidence="2">Uncharacterized protein</fullName>
    </submittedName>
</protein>
<evidence type="ECO:0000256" key="1">
    <source>
        <dbReference type="SAM" id="Phobius"/>
    </source>
</evidence>
<feature type="transmembrane region" description="Helical" evidence="1">
    <location>
        <begin position="166"/>
        <end position="189"/>
    </location>
</feature>
<name>A0A9X1WNM1_9BACL</name>
<accession>A0A9X1WNM1</accession>
<dbReference type="Proteomes" id="UP001139347">
    <property type="component" value="Unassembled WGS sequence"/>
</dbReference>
<gene>
    <name evidence="2" type="ORF">MUG84_08680</name>
</gene>
<feature type="transmembrane region" description="Helical" evidence="1">
    <location>
        <begin position="42"/>
        <end position="59"/>
    </location>
</feature>
<reference evidence="2" key="1">
    <citation type="submission" date="2022-04" db="EMBL/GenBank/DDBJ databases">
        <title>Paenibacillus mangrovi sp. nov., a novel endophytic bacterium isolated from bark of Kandelia candel.</title>
        <authorList>
            <person name="Tuo L."/>
        </authorList>
    </citation>
    <scope>NUCLEOTIDE SEQUENCE</scope>
    <source>
        <strain evidence="2">KQZ6P-2</strain>
    </source>
</reference>
<evidence type="ECO:0000313" key="3">
    <source>
        <dbReference type="Proteomes" id="UP001139347"/>
    </source>
</evidence>
<sequence length="216" mass="23771">MAKSQTKSTNYNAIYFFAVFVPGVSAVFMAVIPAWSPGIGKAVFAVLALNMLVALIMKLTRYIEKTPARKIAYGISQFHLFTAFLLGVVWRVWGGGVLAAVVLIVLQTAAVYTGYVYRRTIFKEVLQPGSRIGKIVYAAGLLGGGAAGLIGYGLSQWFSSRFENMMPFYVSLVFIPVSLYILLVVYAGWIKAEDPEWMPDSKNARRSAGKRPNLPR</sequence>
<feature type="transmembrane region" description="Helical" evidence="1">
    <location>
        <begin position="71"/>
        <end position="90"/>
    </location>
</feature>
<feature type="transmembrane region" description="Helical" evidence="1">
    <location>
        <begin position="12"/>
        <end position="36"/>
    </location>
</feature>
<keyword evidence="3" id="KW-1185">Reference proteome</keyword>
<dbReference type="EMBL" id="JALIRP010000003">
    <property type="protein sequence ID" value="MCJ8011816.1"/>
    <property type="molecule type" value="Genomic_DNA"/>
</dbReference>
<keyword evidence="1" id="KW-0812">Transmembrane</keyword>
<keyword evidence="1" id="KW-0472">Membrane</keyword>